<protein>
    <submittedName>
        <fullName evidence="1">Uncharacterized protein</fullName>
    </submittedName>
</protein>
<dbReference type="Proteomes" id="UP000078541">
    <property type="component" value="Unassembled WGS sequence"/>
</dbReference>
<proteinExistence type="predicted"/>
<evidence type="ECO:0000313" key="2">
    <source>
        <dbReference type="Proteomes" id="UP000078541"/>
    </source>
</evidence>
<name>A0A195EWU6_9HYME</name>
<dbReference type="EMBL" id="KQ981948">
    <property type="protein sequence ID" value="KYN32626.1"/>
    <property type="molecule type" value="Genomic_DNA"/>
</dbReference>
<dbReference type="AlphaFoldDB" id="A0A195EWU6"/>
<feature type="non-terminal residue" evidence="1">
    <location>
        <position position="1"/>
    </location>
</feature>
<reference evidence="1 2" key="1">
    <citation type="submission" date="2016-03" db="EMBL/GenBank/DDBJ databases">
        <title>Trachymyrmex septentrionalis WGS genome.</title>
        <authorList>
            <person name="Nygaard S."/>
            <person name="Hu H."/>
            <person name="Boomsma J."/>
            <person name="Zhang G."/>
        </authorList>
    </citation>
    <scope>NUCLEOTIDE SEQUENCE [LARGE SCALE GENOMIC DNA]</scope>
    <source>
        <strain evidence="1">Tsep2-gDNA-1</strain>
        <tissue evidence="1">Whole body</tissue>
    </source>
</reference>
<dbReference type="STRING" id="34720.A0A195EWU6"/>
<organism evidence="1 2">
    <name type="scientific">Trachymyrmex septentrionalis</name>
    <dbReference type="NCBI Taxonomy" id="34720"/>
    <lineage>
        <taxon>Eukaryota</taxon>
        <taxon>Metazoa</taxon>
        <taxon>Ecdysozoa</taxon>
        <taxon>Arthropoda</taxon>
        <taxon>Hexapoda</taxon>
        <taxon>Insecta</taxon>
        <taxon>Pterygota</taxon>
        <taxon>Neoptera</taxon>
        <taxon>Endopterygota</taxon>
        <taxon>Hymenoptera</taxon>
        <taxon>Apocrita</taxon>
        <taxon>Aculeata</taxon>
        <taxon>Formicoidea</taxon>
        <taxon>Formicidae</taxon>
        <taxon>Myrmicinae</taxon>
        <taxon>Trachymyrmex</taxon>
    </lineage>
</organism>
<evidence type="ECO:0000313" key="1">
    <source>
        <dbReference type="EMBL" id="KYN32626.1"/>
    </source>
</evidence>
<keyword evidence="2" id="KW-1185">Reference proteome</keyword>
<accession>A0A195EWU6</accession>
<sequence length="77" mass="8571">ANHYNLNYSLHRKNIVASKACPCGDPTQDINHIIFSCPLTSPKADNSLHILTALIHIIFPLLKNPSPKLCHLLLSFL</sequence>
<gene>
    <name evidence="1" type="ORF">ALC56_13108</name>
</gene>